<protein>
    <submittedName>
        <fullName evidence="4">DNA-protecting protein DprA</fullName>
    </submittedName>
</protein>
<dbReference type="EMBL" id="JADINF010000140">
    <property type="protein sequence ID" value="MBO8424478.1"/>
    <property type="molecule type" value="Genomic_DNA"/>
</dbReference>
<reference evidence="4" key="2">
    <citation type="journal article" date="2021" name="PeerJ">
        <title>Extensive microbial diversity within the chicken gut microbiome revealed by metagenomics and culture.</title>
        <authorList>
            <person name="Gilroy R."/>
            <person name="Ravi A."/>
            <person name="Getino M."/>
            <person name="Pursley I."/>
            <person name="Horton D.L."/>
            <person name="Alikhan N.F."/>
            <person name="Baker D."/>
            <person name="Gharbi K."/>
            <person name="Hall N."/>
            <person name="Watson M."/>
            <person name="Adriaenssens E.M."/>
            <person name="Foster-Nyarko E."/>
            <person name="Jarju S."/>
            <person name="Secka A."/>
            <person name="Antonio M."/>
            <person name="Oren A."/>
            <person name="Chaudhuri R.R."/>
            <person name="La Ragione R."/>
            <person name="Hildebrand F."/>
            <person name="Pallen M.J."/>
        </authorList>
    </citation>
    <scope>NUCLEOTIDE SEQUENCE</scope>
    <source>
        <strain evidence="4">517</strain>
    </source>
</reference>
<evidence type="ECO:0000313" key="4">
    <source>
        <dbReference type="EMBL" id="MBO8424478.1"/>
    </source>
</evidence>
<name>A0A940DIX7_9FIRM</name>
<evidence type="ECO:0000256" key="1">
    <source>
        <dbReference type="ARBA" id="ARBA00006525"/>
    </source>
</evidence>
<evidence type="ECO:0000313" key="5">
    <source>
        <dbReference type="Proteomes" id="UP000727857"/>
    </source>
</evidence>
<dbReference type="Pfam" id="PF02481">
    <property type="entry name" value="DNA_processg_A"/>
    <property type="match status" value="1"/>
</dbReference>
<dbReference type="Gene3D" id="3.40.50.450">
    <property type="match status" value="1"/>
</dbReference>
<evidence type="ECO:0000259" key="2">
    <source>
        <dbReference type="Pfam" id="PF02481"/>
    </source>
</evidence>
<comment type="caution">
    <text evidence="4">The sequence shown here is derived from an EMBL/GenBank/DDBJ whole genome shotgun (WGS) entry which is preliminary data.</text>
</comment>
<dbReference type="NCBIfam" id="TIGR00732">
    <property type="entry name" value="dprA"/>
    <property type="match status" value="1"/>
</dbReference>
<feature type="domain" description="DprA winged helix" evidence="3">
    <location>
        <begin position="298"/>
        <end position="355"/>
    </location>
</feature>
<sequence length="361" mass="38491">MRSTDRRAAVLWLNAVAGLGSAKINKLTAEIPPEELYACPEKYFGKAKELIGEAAAKLRFGKSDPKPVEDIMRTLEASGAEFIVRGDAEYPASLENIFNPPAILYYKGDVSLLKSRCLGVVGTREPSMYGRQCTEKFVSALAKLKLTIVSGLARGVDAVAHRTALMNDGKTVAVVATGIDVVFPASNAVLCDDIARKGLVVTEYAPGTPALAYNFPERNRLISGLSAGVLVTEAGLKSGSLITADYAVKQGKELFVIPSALNSPRGAGCNRLLKSLQGAMVLSPDDVSDALGICAAPDEPASVMQLDFTEERILDALSYSEVSFDDLLAITGLGVSDLNALLVRMELNGLIRKLENNYYGV</sequence>
<dbReference type="InterPro" id="IPR041614">
    <property type="entry name" value="DprA_WH"/>
</dbReference>
<reference evidence="4" key="1">
    <citation type="submission" date="2020-10" db="EMBL/GenBank/DDBJ databases">
        <authorList>
            <person name="Gilroy R."/>
        </authorList>
    </citation>
    <scope>NUCLEOTIDE SEQUENCE</scope>
    <source>
        <strain evidence="4">517</strain>
    </source>
</reference>
<evidence type="ECO:0000259" key="3">
    <source>
        <dbReference type="Pfam" id="PF17782"/>
    </source>
</evidence>
<comment type="similarity">
    <text evidence="1">Belongs to the DprA/Smf family.</text>
</comment>
<accession>A0A940DIX7</accession>
<dbReference type="AlphaFoldDB" id="A0A940DIX7"/>
<feature type="domain" description="Smf/DprA SLOG" evidence="2">
    <location>
        <begin position="82"/>
        <end position="290"/>
    </location>
</feature>
<dbReference type="PANTHER" id="PTHR43022">
    <property type="entry name" value="PROTEIN SMF"/>
    <property type="match status" value="1"/>
</dbReference>
<dbReference type="InterPro" id="IPR036388">
    <property type="entry name" value="WH-like_DNA-bd_sf"/>
</dbReference>
<dbReference type="Proteomes" id="UP000727857">
    <property type="component" value="Unassembled WGS sequence"/>
</dbReference>
<dbReference type="PANTHER" id="PTHR43022:SF1">
    <property type="entry name" value="PROTEIN SMF"/>
    <property type="match status" value="1"/>
</dbReference>
<dbReference type="GO" id="GO:0009294">
    <property type="term" value="P:DNA-mediated transformation"/>
    <property type="evidence" value="ECO:0007669"/>
    <property type="project" value="InterPro"/>
</dbReference>
<dbReference type="InterPro" id="IPR057666">
    <property type="entry name" value="DrpA_SLOG"/>
</dbReference>
<dbReference type="Gene3D" id="1.10.10.10">
    <property type="entry name" value="Winged helix-like DNA-binding domain superfamily/Winged helix DNA-binding domain"/>
    <property type="match status" value="1"/>
</dbReference>
<proteinExistence type="inferred from homology"/>
<gene>
    <name evidence="4" type="primary">dprA</name>
    <name evidence="4" type="ORF">IAB16_05620</name>
</gene>
<dbReference type="Pfam" id="PF17782">
    <property type="entry name" value="WHD_DprA"/>
    <property type="match status" value="1"/>
</dbReference>
<dbReference type="SUPFAM" id="SSF102405">
    <property type="entry name" value="MCP/YpsA-like"/>
    <property type="match status" value="1"/>
</dbReference>
<dbReference type="InterPro" id="IPR003488">
    <property type="entry name" value="DprA"/>
</dbReference>
<organism evidence="4 5">
    <name type="scientific">Candidatus Stercoripulliclostridium pullicola</name>
    <dbReference type="NCBI Taxonomy" id="2840953"/>
    <lineage>
        <taxon>Bacteria</taxon>
        <taxon>Bacillati</taxon>
        <taxon>Bacillota</taxon>
        <taxon>Clostridia</taxon>
        <taxon>Eubacteriales</taxon>
        <taxon>Candidatus Stercoripulliclostridium</taxon>
    </lineage>
</organism>